<dbReference type="PANTHER" id="PTHR24028">
    <property type="entry name" value="CADHERIN-87A"/>
    <property type="match status" value="1"/>
</dbReference>
<dbReference type="Gene3D" id="2.60.40.60">
    <property type="entry name" value="Cadherins"/>
    <property type="match status" value="5"/>
</dbReference>
<dbReference type="InterPro" id="IPR015919">
    <property type="entry name" value="Cadherin-like_sf"/>
</dbReference>
<feature type="region of interest" description="Disordered" evidence="9">
    <location>
        <begin position="1923"/>
        <end position="1989"/>
    </location>
</feature>
<accession>A9US46</accession>
<feature type="domain" description="Cadherin" evidence="13">
    <location>
        <begin position="28"/>
        <end position="128"/>
    </location>
</feature>
<dbReference type="InterPro" id="IPR002126">
    <property type="entry name" value="Cadherin-like_dom"/>
</dbReference>
<dbReference type="SMART" id="SM00112">
    <property type="entry name" value="CA"/>
    <property type="match status" value="8"/>
</dbReference>
<dbReference type="PROSITE" id="PS50268">
    <property type="entry name" value="CADHERIN_2"/>
    <property type="match status" value="7"/>
</dbReference>
<keyword evidence="5 10" id="KW-1133">Transmembrane helix</keyword>
<feature type="domain" description="Cadherin" evidence="13">
    <location>
        <begin position="584"/>
        <end position="682"/>
    </location>
</feature>
<dbReference type="RefSeq" id="XP_001743003.1">
    <property type="nucleotide sequence ID" value="XM_001742951.1"/>
</dbReference>
<dbReference type="PROSITE" id="PS00022">
    <property type="entry name" value="EGF_1"/>
    <property type="match status" value="3"/>
</dbReference>
<feature type="disulfide bond" evidence="8">
    <location>
        <begin position="1356"/>
        <end position="1365"/>
    </location>
</feature>
<dbReference type="InterPro" id="IPR001881">
    <property type="entry name" value="EGF-like_Ca-bd_dom"/>
</dbReference>
<comment type="caution">
    <text evidence="8">Lacks conserved residue(s) required for the propagation of feature annotation.</text>
</comment>
<dbReference type="GeneID" id="5888415"/>
<feature type="domain" description="EGF-like" evidence="12">
    <location>
        <begin position="1567"/>
        <end position="1605"/>
    </location>
</feature>
<feature type="chain" id="PRO_5002744661" evidence="11">
    <location>
        <begin position="29"/>
        <end position="1989"/>
    </location>
</feature>
<evidence type="ECO:0000256" key="6">
    <source>
        <dbReference type="ARBA" id="ARBA00023157"/>
    </source>
</evidence>
<dbReference type="SMART" id="SM00179">
    <property type="entry name" value="EGF_CA"/>
    <property type="match status" value="2"/>
</dbReference>
<evidence type="ECO:0000259" key="12">
    <source>
        <dbReference type="PROSITE" id="PS50026"/>
    </source>
</evidence>
<dbReference type="EMBL" id="CH991544">
    <property type="protein sequence ID" value="EDQ91717.1"/>
    <property type="molecule type" value="Genomic_DNA"/>
</dbReference>
<keyword evidence="15" id="KW-1185">Reference proteome</keyword>
<evidence type="ECO:0000256" key="5">
    <source>
        <dbReference type="ARBA" id="ARBA00022989"/>
    </source>
</evidence>
<feature type="domain" description="Cadherin" evidence="13">
    <location>
        <begin position="482"/>
        <end position="576"/>
    </location>
</feature>
<feature type="transmembrane region" description="Helical" evidence="10">
    <location>
        <begin position="1781"/>
        <end position="1801"/>
    </location>
</feature>
<dbReference type="SMART" id="SM00181">
    <property type="entry name" value="EGF"/>
    <property type="match status" value="4"/>
</dbReference>
<evidence type="ECO:0000256" key="9">
    <source>
        <dbReference type="SAM" id="MobiDB-lite"/>
    </source>
</evidence>
<dbReference type="CDD" id="cd11304">
    <property type="entry name" value="Cadherin_repeat"/>
    <property type="match status" value="7"/>
</dbReference>
<name>A9US46_MONBE</name>
<dbReference type="GO" id="GO:0007155">
    <property type="term" value="P:cell adhesion"/>
    <property type="evidence" value="ECO:0000318"/>
    <property type="project" value="GO_Central"/>
</dbReference>
<dbReference type="Gene3D" id="2.10.25.10">
    <property type="entry name" value="Laminin"/>
    <property type="match status" value="3"/>
</dbReference>
<feature type="disulfide bond" evidence="8">
    <location>
        <begin position="1555"/>
        <end position="1564"/>
    </location>
</feature>
<sequence length="1989" mass="209189">MAILARWCPWALVCFAVCIASWLPAARGVPVYLTIQPNSMDENTASQTAVSSITVFDFAYPTGPHTIVLQTFTDYFAVQGNAIYVTQHVNFEQVNQFALRIRATDPNGGGQSFDVALRINDKNDPPTGLVASSNLINLNHLRVGDTIATLSVEDEDNLRSKSWLLNRDTQSHSIVLCPNEPASAWAQVEELALKLSAAPGSSTTGNVTICFRVSDDGDPVATADLTVDFVLEAASGQAPATLIVQPSPVELPEDTPLGAIVAEVLALDTDETRGLTFALTSAQTNSPFALDTASTTCENITQALRQTLNLASNWTEGLVCRCNITLQHALDYETTQSWEMTLVATDSQELMAAQTVRFNVSNVDDPPTDIVFNRNSVNENVPAGSLLGQLAVIDPDQLPAFRLNVPLLRSTTLLNGSSCAAVVLADLDVIVNDSSCFNFERSAAVVFVVGVKENSDLNRSIVLAIEDLNEAPLAVALRGAPIAEDAERGALIGQLDVVDPDTSAPNNVHSCSIIDPDSSFSVVNETSLVLQRADLDYERAASVSVAVTCTDHGNPAYSITATVVVLVANVNEAPDDLVLSANAVAEDSVIGTVVGQLQGIDPDNSGAGNETFRYCLWDATNGCVPTMARLTILGNVLVTAALLDYETQPWLSVTIAVFDSGNLTLHRTFIVQVLDRNEPPTNLTLSAATVPENSPGAMIGELRAHDPDVGQTLSFSIQPAFGTQPSYFRILNSQQLALAEGVALDYETTSSVRVRVEASDNAAPTPRTVVASFEIIVLNMNEEPRQARLVPMGANASSAAEPLPVTEGPISAMGLAWILVEDPDNTAYSAELQSHSCTLVQVTPSTAAFTIDAHNVLHKSPAELDFESQEEFTLLLRCTDDGLPPQAFQDDVTLQVTNLNEAPSAIFLNSTLASAQVLTLPEGPSTVGRRCGVLSALDPDNCDAARCRPWQALSLQSLDPRFIIVAGELVLAEALDFEIPGNAVVTLLATDDGVPALSLEVVVPLVIEDRNDPITGINLSRTAVPEDSRFLATVSVSDQDSALLPTGQHVLQVLSPSSVEAHGLELWLIEASPLLNAEAATELVLQLAVQDQSASPLSAEFEVLLTVLDVNEPPSLALQLERASITENTAPLLLAQLDAFDPEGGSLNCTANATGLSLASGCVQRPRVQLEADTYNLVLLDAVDFECSSMLQVWVECQDLTALTTVAVATFAVDNVLEPPTGIALTALTANVTCYHNGTVRVPELTAVGTPLCVISCITVEAAGTCTVALGAGPLQLNESQLVLGADLDFENQAAHMISVTLSGSAVLQTIVSLDLVVGDVNEPITGIDIQCGCANFPCLNDGVCQEDGTAFTCDCAYGYTGARCHMRSTEANTSPSWSSAPALDPTPCLRYSTAIPSGTELLRVVPIDPDHFDTHTFELLSGTPGLALSPTSGIVTVNGPLFAASPTVRVQVQDAATHKFVTALSMTADPCARGVAECPLHSYCVAEGTGYSCPCDTGYVVNGSACVQRTCLHALPGSACTAVTDTCYSRQCQNDATCVDGTTDDGRTTFSCVCPEGYGGFRCDSDIDDCVSAPCGSGATCVDQVGEPGFRCTCGPGMGGHRCLVHSGSCATVSCSSGSTCVPAFNATQARCAPNANIVVATYHASTNTCASEACSGVWQAESVDFANFLDQALGAPEILVLLDVSEEEQGTVIHFYLERGGDTSVVIARSAIQAACEDSTFSWAPMRLAGFCHSLELSADSGELATTGTTGPTLDPSGGASSTGAPTASPSSTASGTNWAIGLVVVLVVILLVAALIYVARHKTERTSIVTFDRPAVAFENPTYANKTETVLGAHNPSLAETAWDSIGLDDDDDGTAPPPRALGWSTALAEPNPVPMNGSEADEADEVGYIQIAETGDDGIKSVRTVRRSRSNARTFFDPVFANPLYDGPSEDTGASVGPQPRLTEPTLPGATEAVPSADTPSSSPTSRSEHPTPDPRIMSALVGEE</sequence>
<dbReference type="PRINTS" id="PR00205">
    <property type="entry name" value="CADHERIN"/>
</dbReference>
<evidence type="ECO:0000313" key="15">
    <source>
        <dbReference type="Proteomes" id="UP000001357"/>
    </source>
</evidence>
<dbReference type="InterPro" id="IPR050174">
    <property type="entry name" value="Protocadherin/Cadherin-CA"/>
</dbReference>
<reference evidence="14 15" key="1">
    <citation type="journal article" date="2008" name="Nature">
        <title>The genome of the choanoflagellate Monosiga brevicollis and the origin of metazoans.</title>
        <authorList>
            <consortium name="JGI Sequencing"/>
            <person name="King N."/>
            <person name="Westbrook M.J."/>
            <person name="Young S.L."/>
            <person name="Kuo A."/>
            <person name="Abedin M."/>
            <person name="Chapman J."/>
            <person name="Fairclough S."/>
            <person name="Hellsten U."/>
            <person name="Isogai Y."/>
            <person name="Letunic I."/>
            <person name="Marr M."/>
            <person name="Pincus D."/>
            <person name="Putnam N."/>
            <person name="Rokas A."/>
            <person name="Wright K.J."/>
            <person name="Zuzow R."/>
            <person name="Dirks W."/>
            <person name="Good M."/>
            <person name="Goodstein D."/>
            <person name="Lemons D."/>
            <person name="Li W."/>
            <person name="Lyons J.B."/>
            <person name="Morris A."/>
            <person name="Nichols S."/>
            <person name="Richter D.J."/>
            <person name="Salamov A."/>
            <person name="Bork P."/>
            <person name="Lim W.A."/>
            <person name="Manning G."/>
            <person name="Miller W.T."/>
            <person name="McGinnis W."/>
            <person name="Shapiro H."/>
            <person name="Tjian R."/>
            <person name="Grigoriev I.V."/>
            <person name="Rokhsar D."/>
        </authorList>
    </citation>
    <scope>NUCLEOTIDE SEQUENCE [LARGE SCALE GENOMIC DNA]</scope>
    <source>
        <strain evidence="15">MX1 / ATCC 50154</strain>
    </source>
</reference>
<feature type="region of interest" description="Disordered" evidence="9">
    <location>
        <begin position="1746"/>
        <end position="1774"/>
    </location>
</feature>
<dbReference type="FunFam" id="2.60.40.60:FF:000376">
    <property type="entry name" value="Predicted protein"/>
    <property type="match status" value="2"/>
</dbReference>
<feature type="disulfide bond" evidence="8">
    <location>
        <begin position="1576"/>
        <end position="1593"/>
    </location>
</feature>
<dbReference type="STRING" id="81824.A9US46"/>
<protein>
    <submittedName>
        <fullName evidence="14">Uncharacterized protein</fullName>
    </submittedName>
</protein>
<dbReference type="PROSITE" id="PS50026">
    <property type="entry name" value="EGF_3"/>
    <property type="match status" value="3"/>
</dbReference>
<evidence type="ECO:0000256" key="3">
    <source>
        <dbReference type="ARBA" id="ARBA00022729"/>
    </source>
</evidence>
<keyword evidence="7" id="KW-0325">Glycoprotein</keyword>
<evidence type="ECO:0000256" key="10">
    <source>
        <dbReference type="SAM" id="Phobius"/>
    </source>
</evidence>
<feature type="disulfide bond" evidence="8">
    <location>
        <begin position="1595"/>
        <end position="1604"/>
    </location>
</feature>
<feature type="domain" description="Cadherin" evidence="13">
    <location>
        <begin position="912"/>
        <end position="1015"/>
    </location>
</feature>
<dbReference type="Pfam" id="PF00028">
    <property type="entry name" value="Cadherin"/>
    <property type="match status" value="2"/>
</dbReference>
<proteinExistence type="predicted"/>
<dbReference type="InterPro" id="IPR000742">
    <property type="entry name" value="EGF"/>
</dbReference>
<dbReference type="SUPFAM" id="SSF57196">
    <property type="entry name" value="EGF/Laminin"/>
    <property type="match status" value="3"/>
</dbReference>
<keyword evidence="3 11" id="KW-0732">Signal</keyword>
<evidence type="ECO:0000313" key="14">
    <source>
        <dbReference type="EMBL" id="EDQ91717.1"/>
    </source>
</evidence>
<evidence type="ECO:0000256" key="1">
    <source>
        <dbReference type="ARBA" id="ARBA00004167"/>
    </source>
</evidence>
<feature type="domain" description="EGF-like" evidence="12">
    <location>
        <begin position="1333"/>
        <end position="1366"/>
    </location>
</feature>
<dbReference type="GO" id="GO:0005509">
    <property type="term" value="F:calcium ion binding"/>
    <property type="evidence" value="ECO:0007669"/>
    <property type="project" value="InterPro"/>
</dbReference>
<dbReference type="FunFam" id="2.10.25.10:FF:000472">
    <property type="entry name" value="Uncharacterized protein, isoform A"/>
    <property type="match status" value="1"/>
</dbReference>
<dbReference type="PANTHER" id="PTHR24028:SF328">
    <property type="entry name" value="CADHERIN-3"/>
    <property type="match status" value="1"/>
</dbReference>
<keyword evidence="4" id="KW-0677">Repeat</keyword>
<dbReference type="GO" id="GO:0005886">
    <property type="term" value="C:plasma membrane"/>
    <property type="evidence" value="ECO:0000318"/>
    <property type="project" value="GO_Central"/>
</dbReference>
<keyword evidence="2 10" id="KW-0812">Transmembrane</keyword>
<evidence type="ECO:0000256" key="2">
    <source>
        <dbReference type="ARBA" id="ARBA00022692"/>
    </source>
</evidence>
<dbReference type="Pfam" id="PF00008">
    <property type="entry name" value="EGF"/>
    <property type="match status" value="2"/>
</dbReference>
<feature type="compositionally biased region" description="Low complexity" evidence="9">
    <location>
        <begin position="1758"/>
        <end position="1774"/>
    </location>
</feature>
<feature type="domain" description="EGF-like" evidence="12">
    <location>
        <begin position="1524"/>
        <end position="1565"/>
    </location>
</feature>
<evidence type="ECO:0000256" key="7">
    <source>
        <dbReference type="ARBA" id="ARBA00023180"/>
    </source>
</evidence>
<feature type="compositionally biased region" description="Low complexity" evidence="9">
    <location>
        <begin position="1959"/>
        <end position="1970"/>
    </location>
</feature>
<dbReference type="InParanoid" id="A9US46"/>
<feature type="domain" description="Cadherin" evidence="13">
    <location>
        <begin position="243"/>
        <end position="369"/>
    </location>
</feature>
<dbReference type="KEGG" id="mbr:MONBRDRAFT_44221"/>
<keyword evidence="6 8" id="KW-1015">Disulfide bond</keyword>
<dbReference type="CDD" id="cd00054">
    <property type="entry name" value="EGF_CA"/>
    <property type="match status" value="3"/>
</dbReference>
<gene>
    <name evidence="14" type="primary">MBCDH14</name>
    <name evidence="14" type="ORF">MONBRDRAFT_44221</name>
</gene>
<feature type="signal peptide" evidence="11">
    <location>
        <begin position="1"/>
        <end position="28"/>
    </location>
</feature>
<feature type="domain" description="Cadherin" evidence="13">
    <location>
        <begin position="797"/>
        <end position="907"/>
    </location>
</feature>
<evidence type="ECO:0000256" key="4">
    <source>
        <dbReference type="ARBA" id="ARBA00022737"/>
    </source>
</evidence>
<dbReference type="eggNOG" id="KOG1219">
    <property type="taxonomic scope" value="Eukaryota"/>
</dbReference>
<comment type="subcellular location">
    <subcellularLocation>
        <location evidence="1">Membrane</location>
        <topology evidence="1">Single-pass membrane protein</topology>
    </subcellularLocation>
</comment>
<evidence type="ECO:0000259" key="13">
    <source>
        <dbReference type="PROSITE" id="PS50268"/>
    </source>
</evidence>
<organism evidence="14 15">
    <name type="scientific">Monosiga brevicollis</name>
    <name type="common">Choanoflagellate</name>
    <dbReference type="NCBI Taxonomy" id="81824"/>
    <lineage>
        <taxon>Eukaryota</taxon>
        <taxon>Choanoflagellata</taxon>
        <taxon>Craspedida</taxon>
        <taxon>Salpingoecidae</taxon>
        <taxon>Monosiga</taxon>
    </lineage>
</organism>
<dbReference type="GO" id="GO:0050839">
    <property type="term" value="F:cell adhesion molecule binding"/>
    <property type="evidence" value="ECO:0000318"/>
    <property type="project" value="GO_Central"/>
</dbReference>
<dbReference type="PROSITE" id="PS01186">
    <property type="entry name" value="EGF_2"/>
    <property type="match status" value="2"/>
</dbReference>
<evidence type="ECO:0000256" key="11">
    <source>
        <dbReference type="SAM" id="SignalP"/>
    </source>
</evidence>
<evidence type="ECO:0000256" key="8">
    <source>
        <dbReference type="PROSITE-ProRule" id="PRU00076"/>
    </source>
</evidence>
<keyword evidence="8" id="KW-0245">EGF-like domain</keyword>
<keyword evidence="10" id="KW-0472">Membrane</keyword>
<dbReference type="SUPFAM" id="SSF49313">
    <property type="entry name" value="Cadherin-like"/>
    <property type="match status" value="5"/>
</dbReference>
<feature type="domain" description="Cadherin" evidence="13">
    <location>
        <begin position="682"/>
        <end position="793"/>
    </location>
</feature>
<dbReference type="Proteomes" id="UP000001357">
    <property type="component" value="Unassembled WGS sequence"/>
</dbReference>
<dbReference type="GO" id="GO:0007156">
    <property type="term" value="P:homophilic cell adhesion via plasma membrane adhesion molecules"/>
    <property type="evidence" value="ECO:0007669"/>
    <property type="project" value="InterPro"/>
</dbReference>